<dbReference type="PANTHER" id="PTHR30193">
    <property type="entry name" value="ABC TRANSPORTER PERMEASE PROTEIN"/>
    <property type="match status" value="1"/>
</dbReference>
<keyword evidence="5 7" id="KW-1133">Transmembrane helix</keyword>
<keyword evidence="10" id="KW-1185">Reference proteome</keyword>
<dbReference type="EMBL" id="CP102453">
    <property type="protein sequence ID" value="UUX33765.1"/>
    <property type="molecule type" value="Genomic_DNA"/>
</dbReference>
<dbReference type="InterPro" id="IPR000515">
    <property type="entry name" value="MetI-like"/>
</dbReference>
<name>A0ABY5P5V9_9LACT</name>
<evidence type="ECO:0000256" key="1">
    <source>
        <dbReference type="ARBA" id="ARBA00004651"/>
    </source>
</evidence>
<dbReference type="Proteomes" id="UP001315967">
    <property type="component" value="Chromosome"/>
</dbReference>
<dbReference type="Gene3D" id="1.10.3720.10">
    <property type="entry name" value="MetI-like"/>
    <property type="match status" value="1"/>
</dbReference>
<accession>A0ABY5P5V9</accession>
<comment type="subcellular location">
    <subcellularLocation>
        <location evidence="1 7">Cell membrane</location>
        <topology evidence="1 7">Multi-pass membrane protein</topology>
    </subcellularLocation>
</comment>
<sequence>MKKKAVKKKYDWIAIAFLLPMVGLLTAFVVIPLIYAFVVSFYEWNFYRDSVYIGWENYRRVWVDKNFWNSLWVGLKFALMVVPTQFVLAFFLAHMIRNMRQRLGGFVKVSIYIPTVVSGVAAALIFSFIYNYNGGIANAIVTALGFEPIAWLQDVDIVLGALAAPAIWLGLGFTTLIMLAGLNDIPISYYEAADMDGANAIQKVFRITVPLMKNIFLYVLLTGIIGAIQQFDLPYTMTGGGPLNMTTTPNLFIYNHFTNDPYLGYTISASLMLFVILGLISAVVFRVFRFTGED</sequence>
<evidence type="ECO:0000256" key="3">
    <source>
        <dbReference type="ARBA" id="ARBA00022475"/>
    </source>
</evidence>
<dbReference type="PROSITE" id="PS50928">
    <property type="entry name" value="ABC_TM1"/>
    <property type="match status" value="1"/>
</dbReference>
<dbReference type="InterPro" id="IPR035906">
    <property type="entry name" value="MetI-like_sf"/>
</dbReference>
<keyword evidence="3" id="KW-1003">Cell membrane</keyword>
<dbReference type="PANTHER" id="PTHR30193:SF37">
    <property type="entry name" value="INNER MEMBRANE ABC TRANSPORTER PERMEASE PROTEIN YCJO"/>
    <property type="match status" value="1"/>
</dbReference>
<evidence type="ECO:0000259" key="8">
    <source>
        <dbReference type="PROSITE" id="PS50928"/>
    </source>
</evidence>
<evidence type="ECO:0000256" key="5">
    <source>
        <dbReference type="ARBA" id="ARBA00022989"/>
    </source>
</evidence>
<dbReference type="InterPro" id="IPR051393">
    <property type="entry name" value="ABC_transporter_permease"/>
</dbReference>
<comment type="similarity">
    <text evidence="7">Belongs to the binding-protein-dependent transport system permease family.</text>
</comment>
<protein>
    <submittedName>
        <fullName evidence="9">Sugar ABC transporter permease</fullName>
    </submittedName>
</protein>
<evidence type="ECO:0000313" key="10">
    <source>
        <dbReference type="Proteomes" id="UP001315967"/>
    </source>
</evidence>
<feature type="domain" description="ABC transmembrane type-1" evidence="8">
    <location>
        <begin position="67"/>
        <end position="284"/>
    </location>
</feature>
<proteinExistence type="inferred from homology"/>
<feature type="transmembrane region" description="Helical" evidence="7">
    <location>
        <begin position="105"/>
        <end position="130"/>
    </location>
</feature>
<dbReference type="Pfam" id="PF00528">
    <property type="entry name" value="BPD_transp_1"/>
    <property type="match status" value="1"/>
</dbReference>
<reference evidence="9 10" key="1">
    <citation type="submission" date="2022-08" db="EMBL/GenBank/DDBJ databases">
        <title>Aerococcaceae sp. nov isolated from spoiled eye mask.</title>
        <authorList>
            <person name="Zhou G."/>
            <person name="Xie X.-B."/>
            <person name="Shi Q.-S."/>
            <person name="Wang Y.-S."/>
            <person name="Wen X."/>
            <person name="Peng H."/>
            <person name="Yang X.-J."/>
            <person name="Tao H.-B."/>
            <person name="Huang X.-M."/>
        </authorList>
    </citation>
    <scope>NUCLEOTIDE SEQUENCE [LARGE SCALE GENOMIC DNA]</scope>
    <source>
        <strain evidence="10">DM20194951</strain>
    </source>
</reference>
<feature type="transmembrane region" description="Helical" evidence="7">
    <location>
        <begin position="215"/>
        <end position="231"/>
    </location>
</feature>
<dbReference type="RefSeq" id="WP_313793268.1">
    <property type="nucleotide sequence ID" value="NZ_CP102453.1"/>
</dbReference>
<feature type="transmembrane region" description="Helical" evidence="7">
    <location>
        <begin position="157"/>
        <end position="180"/>
    </location>
</feature>
<feature type="transmembrane region" description="Helical" evidence="7">
    <location>
        <begin position="71"/>
        <end position="93"/>
    </location>
</feature>
<evidence type="ECO:0000256" key="4">
    <source>
        <dbReference type="ARBA" id="ARBA00022692"/>
    </source>
</evidence>
<gene>
    <name evidence="9" type="ORF">NRE15_12875</name>
</gene>
<evidence type="ECO:0000256" key="6">
    <source>
        <dbReference type="ARBA" id="ARBA00023136"/>
    </source>
</evidence>
<evidence type="ECO:0000256" key="2">
    <source>
        <dbReference type="ARBA" id="ARBA00022448"/>
    </source>
</evidence>
<dbReference type="SUPFAM" id="SSF161098">
    <property type="entry name" value="MetI-like"/>
    <property type="match status" value="1"/>
</dbReference>
<dbReference type="CDD" id="cd06261">
    <property type="entry name" value="TM_PBP2"/>
    <property type="match status" value="1"/>
</dbReference>
<evidence type="ECO:0000313" key="9">
    <source>
        <dbReference type="EMBL" id="UUX33765.1"/>
    </source>
</evidence>
<keyword evidence="4 7" id="KW-0812">Transmembrane</keyword>
<organism evidence="9 10">
    <name type="scientific">Fundicoccus culcitae</name>
    <dbReference type="NCBI Taxonomy" id="2969821"/>
    <lineage>
        <taxon>Bacteria</taxon>
        <taxon>Bacillati</taxon>
        <taxon>Bacillota</taxon>
        <taxon>Bacilli</taxon>
        <taxon>Lactobacillales</taxon>
        <taxon>Aerococcaceae</taxon>
        <taxon>Fundicoccus</taxon>
    </lineage>
</organism>
<keyword evidence="2 7" id="KW-0813">Transport</keyword>
<feature type="transmembrane region" description="Helical" evidence="7">
    <location>
        <begin position="12"/>
        <end position="38"/>
    </location>
</feature>
<keyword evidence="6 7" id="KW-0472">Membrane</keyword>
<evidence type="ECO:0000256" key="7">
    <source>
        <dbReference type="RuleBase" id="RU363032"/>
    </source>
</evidence>
<feature type="transmembrane region" description="Helical" evidence="7">
    <location>
        <begin position="262"/>
        <end position="288"/>
    </location>
</feature>